<protein>
    <submittedName>
        <fullName evidence="4">DnaJ domain-containing protein</fullName>
    </submittedName>
</protein>
<keyword evidence="1" id="KW-0143">Chaperone</keyword>
<dbReference type="PROSITE" id="PS50076">
    <property type="entry name" value="DNAJ_2"/>
    <property type="match status" value="1"/>
</dbReference>
<dbReference type="GO" id="GO:0005737">
    <property type="term" value="C:cytoplasm"/>
    <property type="evidence" value="ECO:0007669"/>
    <property type="project" value="TreeGrafter"/>
</dbReference>
<proteinExistence type="predicted"/>
<dbReference type="AlphaFoldDB" id="A0A1H7PJA5"/>
<dbReference type="FunFam" id="2.60.260.20:FF:000013">
    <property type="entry name" value="DnaJ subfamily B member 11"/>
    <property type="match status" value="1"/>
</dbReference>
<dbReference type="RefSeq" id="WP_091833899.1">
    <property type="nucleotide sequence ID" value="NZ_FOAN01000003.1"/>
</dbReference>
<dbReference type="SUPFAM" id="SSF46565">
    <property type="entry name" value="Chaperone J-domain"/>
    <property type="match status" value="1"/>
</dbReference>
<dbReference type="Pfam" id="PF01556">
    <property type="entry name" value="DnaJ_C"/>
    <property type="match status" value="1"/>
</dbReference>
<dbReference type="STRING" id="1036779.SAMN04515666_103510"/>
<dbReference type="InterPro" id="IPR008971">
    <property type="entry name" value="HSP40/DnaJ_pept-bd"/>
</dbReference>
<dbReference type="InterPro" id="IPR036869">
    <property type="entry name" value="J_dom_sf"/>
</dbReference>
<name>A0A1H7PJA5_9HYPH</name>
<organism evidence="4 5">
    <name type="scientific">Bosea lupini</name>
    <dbReference type="NCBI Taxonomy" id="1036779"/>
    <lineage>
        <taxon>Bacteria</taxon>
        <taxon>Pseudomonadati</taxon>
        <taxon>Pseudomonadota</taxon>
        <taxon>Alphaproteobacteria</taxon>
        <taxon>Hyphomicrobiales</taxon>
        <taxon>Boseaceae</taxon>
        <taxon>Bosea</taxon>
    </lineage>
</organism>
<dbReference type="OrthoDB" id="9779889at2"/>
<dbReference type="EMBL" id="FOAN01000003">
    <property type="protein sequence ID" value="SEL35843.1"/>
    <property type="molecule type" value="Genomic_DNA"/>
</dbReference>
<dbReference type="Proteomes" id="UP000199664">
    <property type="component" value="Unassembled WGS sequence"/>
</dbReference>
<dbReference type="SMART" id="SM00271">
    <property type="entry name" value="DnaJ"/>
    <property type="match status" value="1"/>
</dbReference>
<dbReference type="Gene3D" id="1.10.287.110">
    <property type="entry name" value="DnaJ domain"/>
    <property type="match status" value="1"/>
</dbReference>
<dbReference type="GO" id="GO:0051082">
    <property type="term" value="F:unfolded protein binding"/>
    <property type="evidence" value="ECO:0007669"/>
    <property type="project" value="InterPro"/>
</dbReference>
<dbReference type="InterPro" id="IPR002939">
    <property type="entry name" value="DnaJ_C"/>
</dbReference>
<evidence type="ECO:0000256" key="2">
    <source>
        <dbReference type="SAM" id="MobiDB-lite"/>
    </source>
</evidence>
<dbReference type="InterPro" id="IPR018253">
    <property type="entry name" value="DnaJ_domain_CS"/>
</dbReference>
<reference evidence="5" key="1">
    <citation type="submission" date="2016-10" db="EMBL/GenBank/DDBJ databases">
        <authorList>
            <person name="Varghese N."/>
            <person name="Submissions S."/>
        </authorList>
    </citation>
    <scope>NUCLEOTIDE SEQUENCE [LARGE SCALE GENOMIC DNA]</scope>
    <source>
        <strain evidence="5">LMG 26383,CCUG 61248,R- 45681</strain>
    </source>
</reference>
<gene>
    <name evidence="4" type="ORF">SAMN04515666_103510</name>
</gene>
<evidence type="ECO:0000313" key="5">
    <source>
        <dbReference type="Proteomes" id="UP000199664"/>
    </source>
</evidence>
<dbReference type="CDD" id="cd06257">
    <property type="entry name" value="DnaJ"/>
    <property type="match status" value="1"/>
</dbReference>
<dbReference type="PROSITE" id="PS00636">
    <property type="entry name" value="DNAJ_1"/>
    <property type="match status" value="1"/>
</dbReference>
<feature type="region of interest" description="Disordered" evidence="2">
    <location>
        <begin position="1"/>
        <end position="20"/>
    </location>
</feature>
<dbReference type="Gene3D" id="2.60.260.20">
    <property type="entry name" value="Urease metallochaperone UreE, N-terminal domain"/>
    <property type="match status" value="2"/>
</dbReference>
<keyword evidence="5" id="KW-1185">Reference proteome</keyword>
<feature type="domain" description="J" evidence="3">
    <location>
        <begin position="7"/>
        <end position="72"/>
    </location>
</feature>
<evidence type="ECO:0000313" key="4">
    <source>
        <dbReference type="EMBL" id="SEL35843.1"/>
    </source>
</evidence>
<dbReference type="PRINTS" id="PR00625">
    <property type="entry name" value="JDOMAIN"/>
</dbReference>
<accession>A0A1H7PJA5</accession>
<dbReference type="InterPro" id="IPR001623">
    <property type="entry name" value="DnaJ_domain"/>
</dbReference>
<evidence type="ECO:0000256" key="1">
    <source>
        <dbReference type="ARBA" id="ARBA00023186"/>
    </source>
</evidence>
<dbReference type="CDD" id="cd10747">
    <property type="entry name" value="DnaJ_C"/>
    <property type="match status" value="1"/>
</dbReference>
<evidence type="ECO:0000259" key="3">
    <source>
        <dbReference type="PROSITE" id="PS50076"/>
    </source>
</evidence>
<dbReference type="GO" id="GO:0042026">
    <property type="term" value="P:protein refolding"/>
    <property type="evidence" value="ECO:0007669"/>
    <property type="project" value="TreeGrafter"/>
</dbReference>
<dbReference type="Pfam" id="PF00226">
    <property type="entry name" value="DnaJ"/>
    <property type="match status" value="1"/>
</dbReference>
<sequence>MPTSSGDPYETLGVKRDASQSDIQAAYRRRAKKLHPDLNPGNKQAEQDFKALSAAYEILRDEDKRGRFDRGEIEATGAEKAERRYYRDFAGADAGAGSYGEGFADFGGDDLFAEFFSRQRSGPFGKRGGDIRYSMEIDFLEAVNGGTHQVTLPGGQTLDVRIPPGARDGQTLRLRGKGSAGDVGVKAGDALIELHVRAHPFYRREGDDIRLDLPISLREAVLGGKVKVPTPAGTVAVSVPMNSSSGRTLRLKGQGVARRDGSRGDVYATLKIVLPEQQDPELKAFVVGWSAGKDFNPRQAMGV</sequence>
<dbReference type="SUPFAM" id="SSF49493">
    <property type="entry name" value="HSP40/DnaJ peptide-binding domain"/>
    <property type="match status" value="2"/>
</dbReference>
<dbReference type="PANTHER" id="PTHR43096:SF52">
    <property type="entry name" value="DNAJ HOMOLOG 1, MITOCHONDRIAL-RELATED"/>
    <property type="match status" value="1"/>
</dbReference>
<dbReference type="PANTHER" id="PTHR43096">
    <property type="entry name" value="DNAJ HOMOLOG 1, MITOCHONDRIAL-RELATED"/>
    <property type="match status" value="1"/>
</dbReference>